<sequence>MLALLVRIYHLLRIVGIAFAVAGTLGRLVVGSMIEVLPAGIRPFATDLWNAIMSWPVYATSLLLAGAWLQDWFDARLRSSEGHPSWFGIRALRGRLIFTSWIIGRPKLYADEYKIRRELERADAALLRAGFETLEGLPRDAGEDVAATKEYLASIRALIPAVGVEPAAQASTVLKRRLLGGSAPQRIRQEDGSVAGEGVPRRPSIAEALPWPFRRRR</sequence>
<dbReference type="AlphaFoldDB" id="A0A6J7JUU2"/>
<organism evidence="2">
    <name type="scientific">freshwater metagenome</name>
    <dbReference type="NCBI Taxonomy" id="449393"/>
    <lineage>
        <taxon>unclassified sequences</taxon>
        <taxon>metagenomes</taxon>
        <taxon>ecological metagenomes</taxon>
    </lineage>
</organism>
<proteinExistence type="predicted"/>
<dbReference type="EMBL" id="CAFBMK010000288">
    <property type="protein sequence ID" value="CAB4945862.1"/>
    <property type="molecule type" value="Genomic_DNA"/>
</dbReference>
<reference evidence="2" key="1">
    <citation type="submission" date="2020-05" db="EMBL/GenBank/DDBJ databases">
        <authorList>
            <person name="Chiriac C."/>
            <person name="Salcher M."/>
            <person name="Ghai R."/>
            <person name="Kavagutti S V."/>
        </authorList>
    </citation>
    <scope>NUCLEOTIDE SEQUENCE</scope>
</reference>
<evidence type="ECO:0000256" key="1">
    <source>
        <dbReference type="SAM" id="Phobius"/>
    </source>
</evidence>
<accession>A0A6J7JUU2</accession>
<protein>
    <submittedName>
        <fullName evidence="2">Unannotated protein</fullName>
    </submittedName>
</protein>
<evidence type="ECO:0000313" key="2">
    <source>
        <dbReference type="EMBL" id="CAB4945862.1"/>
    </source>
</evidence>
<name>A0A6J7JUU2_9ZZZZ</name>
<feature type="transmembrane region" description="Helical" evidence="1">
    <location>
        <begin position="12"/>
        <end position="36"/>
    </location>
</feature>
<feature type="transmembrane region" description="Helical" evidence="1">
    <location>
        <begin position="48"/>
        <end position="69"/>
    </location>
</feature>
<keyword evidence="1" id="KW-1133">Transmembrane helix</keyword>
<keyword evidence="1" id="KW-0472">Membrane</keyword>
<gene>
    <name evidence="2" type="ORF">UFOPK3564_03216</name>
</gene>
<keyword evidence="1" id="KW-0812">Transmembrane</keyword>